<feature type="compositionally biased region" description="Polar residues" evidence="2">
    <location>
        <begin position="196"/>
        <end position="225"/>
    </location>
</feature>
<feature type="compositionally biased region" description="Polar residues" evidence="2">
    <location>
        <begin position="345"/>
        <end position="355"/>
    </location>
</feature>
<dbReference type="KEGG" id="hpel:HZS54_06695"/>
<feature type="region of interest" description="Disordered" evidence="2">
    <location>
        <begin position="178"/>
        <end position="229"/>
    </location>
</feature>
<feature type="compositionally biased region" description="Low complexity" evidence="2">
    <location>
        <begin position="186"/>
        <end position="195"/>
    </location>
</feature>
<evidence type="ECO:0000259" key="3">
    <source>
        <dbReference type="Pfam" id="PF22763"/>
    </source>
</evidence>
<reference evidence="4 5" key="1">
    <citation type="submission" date="2020-07" db="EMBL/GenBank/DDBJ databases">
        <title>Halosimplex litoreum sp. nov. and Halosimplex rubrum sp. nov., isolated from different salt environments.</title>
        <authorList>
            <person name="Cui H."/>
        </authorList>
    </citation>
    <scope>NUCLEOTIDE SEQUENCE [LARGE SCALE GENOMIC DNA]</scope>
    <source>
        <strain evidence="4 5">R2</strain>
    </source>
</reference>
<organism evidence="4 5">
    <name type="scientific">Halosimplex pelagicum</name>
    <dbReference type="NCBI Taxonomy" id="869886"/>
    <lineage>
        <taxon>Archaea</taxon>
        <taxon>Methanobacteriati</taxon>
        <taxon>Methanobacteriota</taxon>
        <taxon>Stenosarchaea group</taxon>
        <taxon>Halobacteria</taxon>
        <taxon>Halobacteriales</taxon>
        <taxon>Haloarculaceae</taxon>
        <taxon>Halosimplex</taxon>
    </lineage>
</organism>
<evidence type="ECO:0000313" key="4">
    <source>
        <dbReference type="EMBL" id="QLH81333.1"/>
    </source>
</evidence>
<protein>
    <recommendedName>
        <fullName evidence="3">NrS-1 polymerase-like HBD domain-containing protein</fullName>
    </recommendedName>
</protein>
<accession>A0A7D5TAD3</accession>
<dbReference type="OrthoDB" id="238910at2157"/>
<name>A0A7D5TAD3_9EURY</name>
<dbReference type="EMBL" id="CP058909">
    <property type="protein sequence ID" value="QLH81333.1"/>
    <property type="molecule type" value="Genomic_DNA"/>
</dbReference>
<feature type="compositionally biased region" description="Low complexity" evidence="2">
    <location>
        <begin position="326"/>
        <end position="338"/>
    </location>
</feature>
<gene>
    <name evidence="4" type="ORF">HZS54_06695</name>
</gene>
<evidence type="ECO:0000256" key="2">
    <source>
        <dbReference type="SAM" id="MobiDB-lite"/>
    </source>
</evidence>
<dbReference type="Pfam" id="PF22763">
    <property type="entry name" value="NrS1-1_pol-like_HBD"/>
    <property type="match status" value="1"/>
</dbReference>
<dbReference type="AlphaFoldDB" id="A0A7D5TAD3"/>
<sequence>MDEPRSVTADMLPDELLTYDQWVCWRTQERSGTETKVPINPHTGGFGSVTDGETWTSFETAHEALETQTVDGMGFVFTEDDPLVGVDLDECRIPETATLTDDAADIVDRLASYTEVSPSGTGVHVICSGTLPGDRSRKGWVELYEEARFFTVTGDHVDGTPTTVESRSNELATVQAEYVASEPSEADATADQQAQPTESAPDSEADSTAATQSAGAEQNGSTPDNELSDTEVVERARAAANGEKFTRLWNGQTSGYESHSEADMALCALLAFWTGGERDQIDRLFRDSGLMREKWDEQHYADGSTYGEKTIERVLQGTDEFYQPTGGSPDDGSAASDSMTEESEQPTATQTSGSDEPSEGYALREQLSELQAREDHHLSVIADLQSQVQRLEAENERLADELAALREERDADPDDHSDIRTVGARLRGLLPFGST</sequence>
<feature type="domain" description="NrS-1 polymerase-like HBD" evidence="3">
    <location>
        <begin position="259"/>
        <end position="324"/>
    </location>
</feature>
<keyword evidence="1" id="KW-0175">Coiled coil</keyword>
<evidence type="ECO:0000256" key="1">
    <source>
        <dbReference type="SAM" id="Coils"/>
    </source>
</evidence>
<feature type="region of interest" description="Disordered" evidence="2">
    <location>
        <begin position="320"/>
        <end position="361"/>
    </location>
</feature>
<dbReference type="CDD" id="cd14686">
    <property type="entry name" value="bZIP"/>
    <property type="match status" value="1"/>
</dbReference>
<feature type="coiled-coil region" evidence="1">
    <location>
        <begin position="381"/>
        <end position="411"/>
    </location>
</feature>
<dbReference type="Proteomes" id="UP000509346">
    <property type="component" value="Chromosome"/>
</dbReference>
<dbReference type="InterPro" id="IPR054468">
    <property type="entry name" value="NrSPol-like_HBD"/>
</dbReference>
<keyword evidence="5" id="KW-1185">Reference proteome</keyword>
<evidence type="ECO:0000313" key="5">
    <source>
        <dbReference type="Proteomes" id="UP000509346"/>
    </source>
</evidence>
<proteinExistence type="predicted"/>